<keyword evidence="4 8" id="KW-0554">One-carbon metabolism</keyword>
<evidence type="ECO:0000256" key="6">
    <source>
        <dbReference type="ARBA" id="ARBA00023002"/>
    </source>
</evidence>
<evidence type="ECO:0000256" key="5">
    <source>
        <dbReference type="ARBA" id="ARBA00022857"/>
    </source>
</evidence>
<dbReference type="PANTHER" id="PTHR48069">
    <property type="entry name" value="DIHYDROFOLATE REDUCTASE"/>
    <property type="match status" value="1"/>
</dbReference>
<dbReference type="GO" id="GO:0004146">
    <property type="term" value="F:dihydrofolate reductase activity"/>
    <property type="evidence" value="ECO:0007669"/>
    <property type="project" value="UniProtKB-EC"/>
</dbReference>
<comment type="catalytic activity">
    <reaction evidence="8">
        <text>(6S)-5,6,7,8-tetrahydrofolate + NADP(+) = 7,8-dihydrofolate + NADPH + H(+)</text>
        <dbReference type="Rhea" id="RHEA:15009"/>
        <dbReference type="ChEBI" id="CHEBI:15378"/>
        <dbReference type="ChEBI" id="CHEBI:57451"/>
        <dbReference type="ChEBI" id="CHEBI:57453"/>
        <dbReference type="ChEBI" id="CHEBI:57783"/>
        <dbReference type="ChEBI" id="CHEBI:58349"/>
        <dbReference type="EC" id="1.5.1.3"/>
    </reaction>
</comment>
<dbReference type="EC" id="1.5.1.3" evidence="3 8"/>
<name>A0A1J4UWC6_9BACT</name>
<dbReference type="CDD" id="cd00209">
    <property type="entry name" value="DHFR"/>
    <property type="match status" value="1"/>
</dbReference>
<dbReference type="PRINTS" id="PR00070">
    <property type="entry name" value="DHFR"/>
</dbReference>
<keyword evidence="5 8" id="KW-0521">NADP</keyword>
<dbReference type="SUPFAM" id="SSF53597">
    <property type="entry name" value="Dihydrofolate reductase-like"/>
    <property type="match status" value="1"/>
</dbReference>
<evidence type="ECO:0000313" key="11">
    <source>
        <dbReference type="Proteomes" id="UP000185769"/>
    </source>
</evidence>
<evidence type="ECO:0000256" key="4">
    <source>
        <dbReference type="ARBA" id="ARBA00022563"/>
    </source>
</evidence>
<dbReference type="InterPro" id="IPR024072">
    <property type="entry name" value="DHFR-like_dom_sf"/>
</dbReference>
<gene>
    <name evidence="10" type="ORF">AUJ22_01870</name>
</gene>
<comment type="caution">
    <text evidence="10">The sequence shown here is derived from an EMBL/GenBank/DDBJ whole genome shotgun (WGS) entry which is preliminary data.</text>
</comment>
<dbReference type="InterPro" id="IPR012259">
    <property type="entry name" value="DHFR"/>
</dbReference>
<reference evidence="10 11" key="1">
    <citation type="journal article" date="2016" name="Environ. Microbiol.">
        <title>Genomic resolution of a cold subsurface aquifer community provides metabolic insights for novel microbes adapted to high CO concentrations.</title>
        <authorList>
            <person name="Probst A.J."/>
            <person name="Castelle C.J."/>
            <person name="Singh A."/>
            <person name="Brown C.T."/>
            <person name="Anantharaman K."/>
            <person name="Sharon I."/>
            <person name="Hug L.A."/>
            <person name="Burstein D."/>
            <person name="Emerson J.B."/>
            <person name="Thomas B.C."/>
            <person name="Banfield J.F."/>
        </authorList>
    </citation>
    <scope>NUCLEOTIDE SEQUENCE [LARGE SCALE GENOMIC DNA]</scope>
    <source>
        <strain evidence="10">CG1_02_31_12</strain>
    </source>
</reference>
<dbReference type="PANTHER" id="PTHR48069:SF3">
    <property type="entry name" value="DIHYDROFOLATE REDUCTASE"/>
    <property type="match status" value="1"/>
</dbReference>
<dbReference type="UniPathway" id="UPA00077">
    <property type="reaction ID" value="UER00158"/>
</dbReference>
<dbReference type="GO" id="GO:0046654">
    <property type="term" value="P:tetrahydrofolate biosynthetic process"/>
    <property type="evidence" value="ECO:0007669"/>
    <property type="project" value="UniProtKB-UniPathway"/>
</dbReference>
<proteinExistence type="inferred from homology"/>
<dbReference type="EMBL" id="MNVM01000031">
    <property type="protein sequence ID" value="OIO29204.1"/>
    <property type="molecule type" value="Genomic_DNA"/>
</dbReference>
<dbReference type="InterPro" id="IPR001796">
    <property type="entry name" value="DHFR_dom"/>
</dbReference>
<evidence type="ECO:0000256" key="7">
    <source>
        <dbReference type="ARBA" id="ARBA00025067"/>
    </source>
</evidence>
<evidence type="ECO:0000256" key="3">
    <source>
        <dbReference type="ARBA" id="ARBA00012856"/>
    </source>
</evidence>
<keyword evidence="6 8" id="KW-0560">Oxidoreductase</keyword>
<comment type="function">
    <text evidence="7 8">Key enzyme in folate metabolism. Catalyzes an essential reaction for de novo glycine and purine synthesis, and for DNA precursor synthesis.</text>
</comment>
<dbReference type="GO" id="GO:0006730">
    <property type="term" value="P:one-carbon metabolic process"/>
    <property type="evidence" value="ECO:0007669"/>
    <property type="project" value="UniProtKB-KW"/>
</dbReference>
<dbReference type="AlphaFoldDB" id="A0A1J4UWC6"/>
<dbReference type="Pfam" id="PF00186">
    <property type="entry name" value="DHFR_1"/>
    <property type="match status" value="1"/>
</dbReference>
<dbReference type="Gene3D" id="3.40.430.10">
    <property type="entry name" value="Dihydrofolate Reductase, subunit A"/>
    <property type="match status" value="1"/>
</dbReference>
<dbReference type="GO" id="GO:0046655">
    <property type="term" value="P:folic acid metabolic process"/>
    <property type="evidence" value="ECO:0007669"/>
    <property type="project" value="TreeGrafter"/>
</dbReference>
<sequence length="166" mass="19207">MISIISAIGKNNEIGKKNELLWNLPADMKHFKKTTSGHTVIMGQKTFESIGYPLPNRRNIVLTLDKNFKVKGIEIVHSLEELDELLKKTSTQEEENFVIGGGMIYKLFIEKADKLYITHIDASFLDADTFFPEIIPIVFLETSREEHKKDEKNVYDYAFVTYTRFQ</sequence>
<evidence type="ECO:0000256" key="8">
    <source>
        <dbReference type="PIRNR" id="PIRNR000194"/>
    </source>
</evidence>
<dbReference type="PROSITE" id="PS51330">
    <property type="entry name" value="DHFR_2"/>
    <property type="match status" value="1"/>
</dbReference>
<evidence type="ECO:0000256" key="1">
    <source>
        <dbReference type="ARBA" id="ARBA00004903"/>
    </source>
</evidence>
<dbReference type="GO" id="GO:0005829">
    <property type="term" value="C:cytosol"/>
    <property type="evidence" value="ECO:0007669"/>
    <property type="project" value="TreeGrafter"/>
</dbReference>
<evidence type="ECO:0000259" key="9">
    <source>
        <dbReference type="PROSITE" id="PS51330"/>
    </source>
</evidence>
<dbReference type="PIRSF" id="PIRSF000194">
    <property type="entry name" value="DHFR"/>
    <property type="match status" value="1"/>
</dbReference>
<dbReference type="Proteomes" id="UP000185769">
    <property type="component" value="Unassembled WGS sequence"/>
</dbReference>
<protein>
    <recommendedName>
        <fullName evidence="3 8">Dihydrofolate reductase</fullName>
        <ecNumber evidence="3 8">1.5.1.3</ecNumber>
    </recommendedName>
</protein>
<feature type="domain" description="DHFR" evidence="9">
    <location>
        <begin position="1"/>
        <end position="164"/>
    </location>
</feature>
<evidence type="ECO:0000256" key="2">
    <source>
        <dbReference type="ARBA" id="ARBA00009539"/>
    </source>
</evidence>
<comment type="pathway">
    <text evidence="1 8">Cofactor biosynthesis; tetrahydrofolate biosynthesis; 5,6,7,8-tetrahydrofolate from 7,8-dihydrofolate: step 1/1.</text>
</comment>
<dbReference type="GO" id="GO:0070401">
    <property type="term" value="F:NADP+ binding"/>
    <property type="evidence" value="ECO:0007669"/>
    <property type="project" value="UniProtKB-ARBA"/>
</dbReference>
<evidence type="ECO:0000313" key="10">
    <source>
        <dbReference type="EMBL" id="OIO29204.1"/>
    </source>
</evidence>
<dbReference type="GO" id="GO:0046452">
    <property type="term" value="P:dihydrofolate metabolic process"/>
    <property type="evidence" value="ECO:0007669"/>
    <property type="project" value="TreeGrafter"/>
</dbReference>
<accession>A0A1J4UWC6</accession>
<dbReference type="FunFam" id="3.40.430.10:FF:000001">
    <property type="entry name" value="Dihydrofolate reductase"/>
    <property type="match status" value="1"/>
</dbReference>
<dbReference type="STRING" id="1805280.AUJ22_01870"/>
<organism evidence="10 11">
    <name type="scientific">Candidatus Nomurabacteria bacterium CG1_02_31_12</name>
    <dbReference type="NCBI Taxonomy" id="1805280"/>
    <lineage>
        <taxon>Bacteria</taxon>
        <taxon>Candidatus Nomuraibacteriota</taxon>
    </lineage>
</organism>
<comment type="similarity">
    <text evidence="2 8">Belongs to the dihydrofolate reductase family.</text>
</comment>